<dbReference type="OrthoDB" id="10007170at2759"/>
<name>A0A6P4EN45_DRORH</name>
<evidence type="ECO:0000313" key="2">
    <source>
        <dbReference type="RefSeq" id="XP_016978024.1"/>
    </source>
</evidence>
<gene>
    <name evidence="2" type="primary">LOC108043726</name>
</gene>
<sequence length="179" mass="18875">MNNLADTVVVDPGFGGGDKQAQAGPAPQDASVVVPPPATKQSSALKKTSRYRSRSLSASSTDSFSSASYTGSSEDGDDVPPREKVQKNSKGSSDFCVRNIAAQHAFGRREIEIAEQEMPGIIALKKRAAEDKPLKDAKIVGCTHINAQTAVLIETLVELGASVRWAACNIYSTQVSPGL</sequence>
<dbReference type="GO" id="GO:0033353">
    <property type="term" value="P:S-adenosylmethionine cycle"/>
    <property type="evidence" value="ECO:0007669"/>
    <property type="project" value="TreeGrafter"/>
</dbReference>
<feature type="region of interest" description="Disordered" evidence="1">
    <location>
        <begin position="1"/>
        <end position="92"/>
    </location>
</feature>
<dbReference type="GO" id="GO:0005829">
    <property type="term" value="C:cytosol"/>
    <property type="evidence" value="ECO:0007669"/>
    <property type="project" value="TreeGrafter"/>
</dbReference>
<dbReference type="InterPro" id="IPR042172">
    <property type="entry name" value="Adenosylhomocyst_ase-like_sf"/>
</dbReference>
<protein>
    <submittedName>
        <fullName evidence="2">Adenosylhomocysteinase 2</fullName>
    </submittedName>
</protein>
<proteinExistence type="predicted"/>
<feature type="compositionally biased region" description="Low complexity" evidence="1">
    <location>
        <begin position="54"/>
        <end position="73"/>
    </location>
</feature>
<dbReference type="PANTHER" id="PTHR23420">
    <property type="entry name" value="ADENOSYLHOMOCYSTEINASE"/>
    <property type="match status" value="1"/>
</dbReference>
<dbReference type="RefSeq" id="XP_016978024.1">
    <property type="nucleotide sequence ID" value="XM_017122535.1"/>
</dbReference>
<dbReference type="Gene3D" id="3.40.50.1480">
    <property type="entry name" value="Adenosylhomocysteinase-like"/>
    <property type="match status" value="1"/>
</dbReference>
<dbReference type="SUPFAM" id="SSF52283">
    <property type="entry name" value="Formate/glycerate dehydrogenase catalytic domain-like"/>
    <property type="match status" value="1"/>
</dbReference>
<dbReference type="Pfam" id="PF05221">
    <property type="entry name" value="AdoHcyase"/>
    <property type="match status" value="1"/>
</dbReference>
<dbReference type="PANTHER" id="PTHR23420:SF0">
    <property type="entry name" value="ADENOSYLHOMOCYSTEINASE"/>
    <property type="match status" value="1"/>
</dbReference>
<accession>A0A6P4EN45</accession>
<reference evidence="2" key="1">
    <citation type="submission" date="2025-08" db="UniProtKB">
        <authorList>
            <consortium name="RefSeq"/>
        </authorList>
    </citation>
    <scope>IDENTIFICATION</scope>
</reference>
<organism evidence="2">
    <name type="scientific">Drosophila rhopaloa</name>
    <name type="common">Fruit fly</name>
    <dbReference type="NCBI Taxonomy" id="1041015"/>
    <lineage>
        <taxon>Eukaryota</taxon>
        <taxon>Metazoa</taxon>
        <taxon>Ecdysozoa</taxon>
        <taxon>Arthropoda</taxon>
        <taxon>Hexapoda</taxon>
        <taxon>Insecta</taxon>
        <taxon>Pterygota</taxon>
        <taxon>Neoptera</taxon>
        <taxon>Endopterygota</taxon>
        <taxon>Diptera</taxon>
        <taxon>Brachycera</taxon>
        <taxon>Muscomorpha</taxon>
        <taxon>Ephydroidea</taxon>
        <taxon>Drosophilidae</taxon>
        <taxon>Drosophila</taxon>
        <taxon>Sophophora</taxon>
    </lineage>
</organism>
<dbReference type="AlphaFoldDB" id="A0A6P4EN45"/>
<evidence type="ECO:0000256" key="1">
    <source>
        <dbReference type="SAM" id="MobiDB-lite"/>
    </source>
</evidence>
<dbReference type="InterPro" id="IPR000043">
    <property type="entry name" value="Adenosylhomocysteinase-like"/>
</dbReference>